<dbReference type="InterPro" id="IPR019734">
    <property type="entry name" value="TPR_rpt"/>
</dbReference>
<organism evidence="4 5">
    <name type="scientific">Methylomonas lenta</name>
    <dbReference type="NCBI Taxonomy" id="980561"/>
    <lineage>
        <taxon>Bacteria</taxon>
        <taxon>Pseudomonadati</taxon>
        <taxon>Pseudomonadota</taxon>
        <taxon>Gammaproteobacteria</taxon>
        <taxon>Methylococcales</taxon>
        <taxon>Methylococcaceae</taxon>
        <taxon>Methylomonas</taxon>
    </lineage>
</organism>
<feature type="repeat" description="TPR" evidence="1">
    <location>
        <begin position="280"/>
        <end position="313"/>
    </location>
</feature>
<dbReference type="AlphaFoldDB" id="A0A177N0H5"/>
<accession>A0A177N0H5</accession>
<keyword evidence="1" id="KW-0802">TPR repeat</keyword>
<keyword evidence="3" id="KW-0472">Membrane</keyword>
<evidence type="ECO:0000256" key="3">
    <source>
        <dbReference type="SAM" id="Phobius"/>
    </source>
</evidence>
<evidence type="ECO:0000313" key="5">
    <source>
        <dbReference type="Proteomes" id="UP000078476"/>
    </source>
</evidence>
<gene>
    <name evidence="4" type="ORF">A1359_15205</name>
</gene>
<protein>
    <submittedName>
        <fullName evidence="4">Uncharacterized protein</fullName>
    </submittedName>
</protein>
<dbReference type="EMBL" id="LUUI01000145">
    <property type="protein sequence ID" value="OAI11043.1"/>
    <property type="molecule type" value="Genomic_DNA"/>
</dbReference>
<dbReference type="OrthoDB" id="5406098at2"/>
<dbReference type="SUPFAM" id="SSF48452">
    <property type="entry name" value="TPR-like"/>
    <property type="match status" value="1"/>
</dbReference>
<name>A0A177N0H5_9GAMM</name>
<dbReference type="RefSeq" id="WP_066986257.1">
    <property type="nucleotide sequence ID" value="NZ_LUUI01000145.1"/>
</dbReference>
<feature type="compositionally biased region" description="Polar residues" evidence="2">
    <location>
        <begin position="169"/>
        <end position="180"/>
    </location>
</feature>
<keyword evidence="3" id="KW-0812">Transmembrane</keyword>
<reference evidence="4 5" key="1">
    <citation type="submission" date="2016-03" db="EMBL/GenBank/DDBJ databases">
        <authorList>
            <person name="Ploux O."/>
        </authorList>
    </citation>
    <scope>NUCLEOTIDE SEQUENCE [LARGE SCALE GENOMIC DNA]</scope>
    <source>
        <strain evidence="4 5">R-45370</strain>
    </source>
</reference>
<evidence type="ECO:0000313" key="4">
    <source>
        <dbReference type="EMBL" id="OAI11043.1"/>
    </source>
</evidence>
<dbReference type="Gene3D" id="1.25.40.10">
    <property type="entry name" value="Tetratricopeptide repeat domain"/>
    <property type="match status" value="1"/>
</dbReference>
<dbReference type="SMART" id="SM00028">
    <property type="entry name" value="TPR"/>
    <property type="match status" value="2"/>
</dbReference>
<evidence type="ECO:0000256" key="2">
    <source>
        <dbReference type="SAM" id="MobiDB-lite"/>
    </source>
</evidence>
<proteinExistence type="predicted"/>
<keyword evidence="3" id="KW-1133">Transmembrane helix</keyword>
<feature type="region of interest" description="Disordered" evidence="2">
    <location>
        <begin position="78"/>
        <end position="106"/>
    </location>
</feature>
<sequence length="362" mass="40309">MSLINQMLRDLEQRKPNKLNAGQPLNIQLPLSPKTGKNTKFLWIALVALAVVFFAYQAIKQPSTSIIVKSTEVPVKQQPDNIELTKPDDDIQISPAPTEDRTNSDAELVPVQQPTGLAEITQAPTTTHDMQTSDAVETAQALTPIAANKPAKPAKDPVFANKTQKQKRQTPLTIKSPESNTQALYRQAQNSNSLLMRKEILKDLLAIDPQDLSARNLLLQTLLKSNSSAELDIFLQESLQLFPNHLAFITTQAHSQIQRKQIAAAIATLERVDSSQINEPTYLSLLAAAYQQQQQYQKAAAIYQKLTQIQPDKAEHWLGLGICAENLHHNQTAIMSYRQALNINTLNSQVVDYIKQRLTSLN</sequence>
<feature type="region of interest" description="Disordered" evidence="2">
    <location>
        <begin position="145"/>
        <end position="180"/>
    </location>
</feature>
<feature type="transmembrane region" description="Helical" evidence="3">
    <location>
        <begin position="41"/>
        <end position="59"/>
    </location>
</feature>
<dbReference type="Pfam" id="PF13181">
    <property type="entry name" value="TPR_8"/>
    <property type="match status" value="1"/>
</dbReference>
<evidence type="ECO:0000256" key="1">
    <source>
        <dbReference type="PROSITE-ProRule" id="PRU00339"/>
    </source>
</evidence>
<dbReference type="STRING" id="980561.A1359_15205"/>
<dbReference type="PROSITE" id="PS50005">
    <property type="entry name" value="TPR"/>
    <property type="match status" value="1"/>
</dbReference>
<keyword evidence="5" id="KW-1185">Reference proteome</keyword>
<dbReference type="Proteomes" id="UP000078476">
    <property type="component" value="Unassembled WGS sequence"/>
</dbReference>
<dbReference type="InterPro" id="IPR011990">
    <property type="entry name" value="TPR-like_helical_dom_sf"/>
</dbReference>
<comment type="caution">
    <text evidence="4">The sequence shown here is derived from an EMBL/GenBank/DDBJ whole genome shotgun (WGS) entry which is preliminary data.</text>
</comment>